<reference evidence="7 8" key="1">
    <citation type="submission" date="2018-06" db="EMBL/GenBank/DDBJ databases">
        <authorList>
            <consortium name="Pathogen Informatics"/>
            <person name="Doyle S."/>
        </authorList>
    </citation>
    <scope>NUCLEOTIDE SEQUENCE [LARGE SCALE GENOMIC DNA]</scope>
    <source>
        <strain evidence="7 8">NCTC13093</strain>
    </source>
</reference>
<dbReference type="Pfam" id="PF02826">
    <property type="entry name" value="2-Hacid_dh_C"/>
    <property type="match status" value="1"/>
</dbReference>
<dbReference type="Gene3D" id="3.40.50.720">
    <property type="entry name" value="NAD(P)-binding Rossmann-like Domain"/>
    <property type="match status" value="2"/>
</dbReference>
<dbReference type="InterPro" id="IPR029752">
    <property type="entry name" value="D-isomer_DH_CS1"/>
</dbReference>
<dbReference type="EMBL" id="UAPV01000001">
    <property type="protein sequence ID" value="SPT69075.1"/>
    <property type="molecule type" value="Genomic_DNA"/>
</dbReference>
<evidence type="ECO:0000259" key="5">
    <source>
        <dbReference type="Pfam" id="PF00389"/>
    </source>
</evidence>
<dbReference type="EC" id="1.1.1.29" evidence="7"/>
<sequence>MSDTKIFITDCDHANINEEKAVFEAAGISYKLVQCHTEDELIANCQGAVAVCNQYAPFTKKVFDGIPTLKMIVRYGVGVDNVDLEAATAAGVQVCNVPDYGTFEVADHALALMMDITRKVSRATNQVFDGRWDYAEMAPILRLSTMTVGIIGLGRIGLAFAQRVRALGCKVIGYDIYTKHVAENPEYSFIELVSEEEVLKNSDLISLHCGLNANNAKFMNKEAFAKMKKGAMLVNVARGGLVNEPDLAEALKSGQLGAAGIDVTTKEPLEADSPLRGAPNLTITPHMAWYSVQASSDLKRKCAEEAVRGAKGEAPRCPVNKL</sequence>
<dbReference type="OrthoDB" id="9805416at2"/>
<evidence type="ECO:0000313" key="7">
    <source>
        <dbReference type="EMBL" id="SPT69075.1"/>
    </source>
</evidence>
<dbReference type="InterPro" id="IPR043322">
    <property type="entry name" value="CtBP"/>
</dbReference>
<organism evidence="7 8">
    <name type="scientific">Anaerobiospirillum thomasii</name>
    <dbReference type="NCBI Taxonomy" id="179995"/>
    <lineage>
        <taxon>Bacteria</taxon>
        <taxon>Pseudomonadati</taxon>
        <taxon>Pseudomonadota</taxon>
        <taxon>Gammaproteobacteria</taxon>
        <taxon>Aeromonadales</taxon>
        <taxon>Succinivibrionaceae</taxon>
        <taxon>Anaerobiospirillum</taxon>
    </lineage>
</organism>
<dbReference type="AlphaFoldDB" id="A0A2X0V8D9"/>
<comment type="similarity">
    <text evidence="1 4">Belongs to the D-isomer specific 2-hydroxyacid dehydrogenase family.</text>
</comment>
<accession>A0A2X0V8D9</accession>
<dbReference type="CDD" id="cd05299">
    <property type="entry name" value="CtBP_dh"/>
    <property type="match status" value="1"/>
</dbReference>
<dbReference type="Pfam" id="PF00389">
    <property type="entry name" value="2-Hacid_dh"/>
    <property type="match status" value="1"/>
</dbReference>
<dbReference type="SUPFAM" id="SSF52283">
    <property type="entry name" value="Formate/glycerate dehydrogenase catalytic domain-like"/>
    <property type="match status" value="1"/>
</dbReference>
<dbReference type="SUPFAM" id="SSF51735">
    <property type="entry name" value="NAD(P)-binding Rossmann-fold domains"/>
    <property type="match status" value="1"/>
</dbReference>
<dbReference type="RefSeq" id="WP_113743263.1">
    <property type="nucleotide sequence ID" value="NZ_UAPU01000007.1"/>
</dbReference>
<dbReference type="PANTHER" id="PTHR43761:SF1">
    <property type="entry name" value="D-ISOMER SPECIFIC 2-HYDROXYACID DEHYDROGENASE CATALYTIC DOMAIN-CONTAINING PROTEIN-RELATED"/>
    <property type="match status" value="1"/>
</dbReference>
<protein>
    <submittedName>
        <fullName evidence="7">Glycerate dehydrogenase</fullName>
        <ecNumber evidence="7">1.1.1.29</ecNumber>
    </submittedName>
</protein>
<keyword evidence="2 4" id="KW-0560">Oxidoreductase</keyword>
<proteinExistence type="inferred from homology"/>
<evidence type="ECO:0000256" key="1">
    <source>
        <dbReference type="ARBA" id="ARBA00005854"/>
    </source>
</evidence>
<feature type="domain" description="D-isomer specific 2-hydroxyacid dehydrogenase NAD-binding" evidence="6">
    <location>
        <begin position="110"/>
        <end position="288"/>
    </location>
</feature>
<evidence type="ECO:0000256" key="2">
    <source>
        <dbReference type="ARBA" id="ARBA00023002"/>
    </source>
</evidence>
<keyword evidence="8" id="KW-1185">Reference proteome</keyword>
<dbReference type="PANTHER" id="PTHR43761">
    <property type="entry name" value="D-ISOMER SPECIFIC 2-HYDROXYACID DEHYDROGENASE FAMILY PROTEIN (AFU_ORTHOLOGUE AFUA_1G13630)"/>
    <property type="match status" value="1"/>
</dbReference>
<dbReference type="InterPro" id="IPR036291">
    <property type="entry name" value="NAD(P)-bd_dom_sf"/>
</dbReference>
<dbReference type="InterPro" id="IPR029753">
    <property type="entry name" value="D-isomer_DH_CS"/>
</dbReference>
<dbReference type="GO" id="GO:0008465">
    <property type="term" value="F:hydroxypyruvate reductase (NADH) activity"/>
    <property type="evidence" value="ECO:0007669"/>
    <property type="project" value="UniProtKB-EC"/>
</dbReference>
<evidence type="ECO:0000256" key="3">
    <source>
        <dbReference type="ARBA" id="ARBA00023027"/>
    </source>
</evidence>
<dbReference type="FunFam" id="3.40.50.720:FF:000203">
    <property type="entry name" value="D-3-phosphoglycerate dehydrogenase (SerA)"/>
    <property type="match status" value="1"/>
</dbReference>
<gene>
    <name evidence="7" type="primary">hprA</name>
    <name evidence="7" type="ORF">NCTC13093_00438</name>
</gene>
<evidence type="ECO:0000259" key="6">
    <source>
        <dbReference type="Pfam" id="PF02826"/>
    </source>
</evidence>
<keyword evidence="3" id="KW-0520">NAD</keyword>
<dbReference type="InterPro" id="IPR006139">
    <property type="entry name" value="D-isomer_2_OHA_DH_cat_dom"/>
</dbReference>
<name>A0A2X0V8D9_9GAMM</name>
<dbReference type="InterPro" id="IPR050418">
    <property type="entry name" value="D-iso_2-hydroxyacid_DH_PdxB"/>
</dbReference>
<dbReference type="GO" id="GO:0051287">
    <property type="term" value="F:NAD binding"/>
    <property type="evidence" value="ECO:0007669"/>
    <property type="project" value="InterPro"/>
</dbReference>
<dbReference type="PROSITE" id="PS00671">
    <property type="entry name" value="D_2_HYDROXYACID_DH_3"/>
    <property type="match status" value="1"/>
</dbReference>
<evidence type="ECO:0000313" key="8">
    <source>
        <dbReference type="Proteomes" id="UP000250086"/>
    </source>
</evidence>
<evidence type="ECO:0000256" key="4">
    <source>
        <dbReference type="RuleBase" id="RU003719"/>
    </source>
</evidence>
<feature type="domain" description="D-isomer specific 2-hydroxyacid dehydrogenase catalytic" evidence="5">
    <location>
        <begin position="17"/>
        <end position="320"/>
    </location>
</feature>
<dbReference type="InterPro" id="IPR006140">
    <property type="entry name" value="D-isomer_DH_NAD-bd"/>
</dbReference>
<dbReference type="GO" id="GO:0003714">
    <property type="term" value="F:transcription corepressor activity"/>
    <property type="evidence" value="ECO:0007669"/>
    <property type="project" value="InterPro"/>
</dbReference>
<dbReference type="Proteomes" id="UP000250086">
    <property type="component" value="Unassembled WGS sequence"/>
</dbReference>
<dbReference type="PROSITE" id="PS00065">
    <property type="entry name" value="D_2_HYDROXYACID_DH_1"/>
    <property type="match status" value="1"/>
</dbReference>